<dbReference type="InterPro" id="IPR000601">
    <property type="entry name" value="PKD_dom"/>
</dbReference>
<dbReference type="SUPFAM" id="SSF49299">
    <property type="entry name" value="PKD domain"/>
    <property type="match status" value="3"/>
</dbReference>
<dbReference type="NCBIfam" id="TIGR04131">
    <property type="entry name" value="Bac_Flav_CTERM"/>
    <property type="match status" value="1"/>
</dbReference>
<gene>
    <name evidence="2" type="ORF">H4K34_01020</name>
</gene>
<accession>A0A7H0VFF5</accession>
<dbReference type="Pfam" id="PF18911">
    <property type="entry name" value="PKD_4"/>
    <property type="match status" value="1"/>
</dbReference>
<evidence type="ECO:0000259" key="1">
    <source>
        <dbReference type="PROSITE" id="PS50093"/>
    </source>
</evidence>
<organism evidence="2 3">
    <name type="scientific">Croceimicrobium hydrocarbonivorans</name>
    <dbReference type="NCBI Taxonomy" id="2761580"/>
    <lineage>
        <taxon>Bacteria</taxon>
        <taxon>Pseudomonadati</taxon>
        <taxon>Bacteroidota</taxon>
        <taxon>Flavobacteriia</taxon>
        <taxon>Flavobacteriales</taxon>
        <taxon>Owenweeksiaceae</taxon>
        <taxon>Croceimicrobium</taxon>
    </lineage>
</organism>
<feature type="domain" description="PKD" evidence="1">
    <location>
        <begin position="396"/>
        <end position="450"/>
    </location>
</feature>
<name>A0A7H0VFF5_9FLAO</name>
<dbReference type="Pfam" id="PF13585">
    <property type="entry name" value="CHU_C"/>
    <property type="match status" value="1"/>
</dbReference>
<dbReference type="RefSeq" id="WP_210758980.1">
    <property type="nucleotide sequence ID" value="NZ_CP060139.1"/>
</dbReference>
<feature type="domain" description="PKD" evidence="1">
    <location>
        <begin position="467"/>
        <end position="525"/>
    </location>
</feature>
<dbReference type="KEGG" id="chyd:H4K34_01020"/>
<reference evidence="2 3" key="1">
    <citation type="submission" date="2020-08" db="EMBL/GenBank/DDBJ databases">
        <title>Croceimicrobium hydrocarbonivorans gen. nov., sp. nov., a novel marine bacterium isolated from a bacterial consortium that degrades polyethylene terephthalate.</title>
        <authorList>
            <person name="Liu R."/>
        </authorList>
    </citation>
    <scope>NUCLEOTIDE SEQUENCE [LARGE SCALE GENOMIC DNA]</scope>
    <source>
        <strain evidence="2 3">A20-9</strain>
    </source>
</reference>
<dbReference type="PROSITE" id="PS50093">
    <property type="entry name" value="PKD"/>
    <property type="match status" value="2"/>
</dbReference>
<dbReference type="CDD" id="cd00146">
    <property type="entry name" value="PKD"/>
    <property type="match status" value="2"/>
</dbReference>
<proteinExistence type="predicted"/>
<dbReference type="Gene3D" id="2.60.40.10">
    <property type="entry name" value="Immunoglobulins"/>
    <property type="match status" value="3"/>
</dbReference>
<dbReference type="InterPro" id="IPR026341">
    <property type="entry name" value="T9SS_type_B"/>
</dbReference>
<keyword evidence="3" id="KW-1185">Reference proteome</keyword>
<sequence length="728" mass="80302">MRRIGLFLLLLLGFGMQAAHLVGGELSYRCLGGSNYELRLIIYRDCASNGAPFDDPAIITIFNGSNQVVHNLQVPLHQSSFLPINAPNNCTALPSFVCTQEGIYLDTVNLPAGGGPYTVSHQRCCRNNSIDNIPNPRLWGNTYTINIPASPACNSSPRFSAAPPVALCLNVPVNIDMGAIETDGDSLYYFLCSPLHGGGNQVNTTGPNSPRPDTASAPPYALVPFSNTYSTSYPIASSPAFNLDPQTGMLSGKPNQVGQYVFAVCVQEWRNGVLLSTLRRDFQFNVTAACVRTTADFDEQDLDPYTLCSGKTIQFNEDCINTSRYFWDFGVPLTNSDTSNLPNPVYTFPDTGVYQVMLIAEPGSSCADTMIREFKVFEGLNVGFDIGGQACFDQHSFNFTPTGNFGPDAQFNWNFGGNTTSGSNTSTLKNPSGIVYAQSGSYLVTLEIEDGDCKDNYSDSVHLYPRPILKHRLDANSGCVPYAVSFRDSSEYAGTAIHFWDFGDGFTSSQQNPVHLYENPGDYFVYHRLITTSACKDTLEEQSSTAIRIHPTPFPGMIIMPEETTIFNPEFEITLTSENYSTSSLLFPDGRKVIDPGNNLVYTARDTGIQRFVHIVENEFGCSDTVQVETYVQQPFRLYIPNAFTPNGDGLNDRFSYSILGVQEFKIRILNRWGQLVFQTGDPSYFWNGRMNNMGDVLPGGVYTYVIEVIQKEDLTSVVKRGTVSLIR</sequence>
<evidence type="ECO:0000313" key="2">
    <source>
        <dbReference type="EMBL" id="QNR24453.1"/>
    </source>
</evidence>
<protein>
    <submittedName>
        <fullName evidence="2">Gliding motility-associated C-terminal domain-containing protein</fullName>
    </submittedName>
</protein>
<dbReference type="EMBL" id="CP060139">
    <property type="protein sequence ID" value="QNR24453.1"/>
    <property type="molecule type" value="Genomic_DNA"/>
</dbReference>
<evidence type="ECO:0000313" key="3">
    <source>
        <dbReference type="Proteomes" id="UP000516305"/>
    </source>
</evidence>
<dbReference type="AlphaFoldDB" id="A0A7H0VFF5"/>
<dbReference type="InterPro" id="IPR035986">
    <property type="entry name" value="PKD_dom_sf"/>
</dbReference>
<dbReference type="Proteomes" id="UP000516305">
    <property type="component" value="Chromosome"/>
</dbReference>
<dbReference type="InterPro" id="IPR013783">
    <property type="entry name" value="Ig-like_fold"/>
</dbReference>